<comment type="similarity">
    <text evidence="2">Belongs to the membrane fusion protein (MFP) (TC 8.A.1) family.</text>
</comment>
<dbReference type="EMBL" id="LT629736">
    <property type="protein sequence ID" value="SDS23956.1"/>
    <property type="molecule type" value="Genomic_DNA"/>
</dbReference>
<organism evidence="11 12">
    <name type="scientific">Halopseudomonas xinjiangensis</name>
    <dbReference type="NCBI Taxonomy" id="487184"/>
    <lineage>
        <taxon>Bacteria</taxon>
        <taxon>Pseudomonadati</taxon>
        <taxon>Pseudomonadota</taxon>
        <taxon>Gammaproteobacteria</taxon>
        <taxon>Pseudomonadales</taxon>
        <taxon>Pseudomonadaceae</taxon>
        <taxon>Halopseudomonas</taxon>
    </lineage>
</organism>
<dbReference type="SUPFAM" id="SSF111369">
    <property type="entry name" value="HlyD-like secretion proteins"/>
    <property type="match status" value="1"/>
</dbReference>
<evidence type="ECO:0000259" key="9">
    <source>
        <dbReference type="Pfam" id="PF25944"/>
    </source>
</evidence>
<dbReference type="Pfam" id="PF25967">
    <property type="entry name" value="RND-MFP_C"/>
    <property type="match status" value="1"/>
</dbReference>
<sequence length="416" mass="44834">MLSRKNHCSLSPAFSGALCNDPGTQMISSAVKYCFLLASTLLVACSEDQSQQQGSRPPPEVAVMTLETQPVQNVVELPGRVEAFRTAEVRARVTGIVQRRLYEEGTEVEAGQELFLIDPREMQANLNSAQAALESAQANATNATRNAERYEELVKRGAISRQEYDTAVANARTARAAVSQAEAAVESAQLSLEYSRVTAPIAGVAGRAEVTEGALVSAAEATLMTRVEQTDPVYVNIAQSNSDLLALRAQFASGQLVLPEDGKVEVRLILENGAEYPHPGYIDFLAMTVDRSTGTVAARAQFPNPDRSLLPGQFVQARVLAGSRPSGILIPQRAVMMTNRGGSVMVLSEANEAQTRQIQLGDMRGSAWVVRDGLEPGERIIVDGWQGVRSGSEVRTRPFEREPTPHENAASTDGQN</sequence>
<evidence type="ECO:0000259" key="7">
    <source>
        <dbReference type="Pfam" id="PF25876"/>
    </source>
</evidence>
<protein>
    <submittedName>
        <fullName evidence="11">Membrane fusion protein, multidrug efflux system</fullName>
    </submittedName>
</protein>
<accession>A0A1H1QKN8</accession>
<comment type="subcellular location">
    <subcellularLocation>
        <location evidence="1">Cell inner membrane</location>
        <topology evidence="1">Lipid-anchor</topology>
    </subcellularLocation>
</comment>
<gene>
    <name evidence="11" type="ORF">SAMN05216421_1159</name>
</gene>
<dbReference type="FunFam" id="2.40.420.20:FF:000001">
    <property type="entry name" value="Efflux RND transporter periplasmic adaptor subunit"/>
    <property type="match status" value="1"/>
</dbReference>
<evidence type="ECO:0000259" key="10">
    <source>
        <dbReference type="Pfam" id="PF25967"/>
    </source>
</evidence>
<dbReference type="InterPro" id="IPR058625">
    <property type="entry name" value="MdtA-like_BSH"/>
</dbReference>
<dbReference type="GO" id="GO:0005886">
    <property type="term" value="C:plasma membrane"/>
    <property type="evidence" value="ECO:0007669"/>
    <property type="project" value="UniProtKB-SubCell"/>
</dbReference>
<evidence type="ECO:0000313" key="12">
    <source>
        <dbReference type="Proteomes" id="UP000243207"/>
    </source>
</evidence>
<name>A0A1H1QKN8_9GAMM</name>
<feature type="domain" description="Multidrug resistance protein MdtA-like barrel-sandwich hybrid" evidence="8">
    <location>
        <begin position="85"/>
        <end position="224"/>
    </location>
</feature>
<dbReference type="NCBIfam" id="TIGR01730">
    <property type="entry name" value="RND_mfp"/>
    <property type="match status" value="1"/>
</dbReference>
<evidence type="ECO:0000256" key="1">
    <source>
        <dbReference type="ARBA" id="ARBA00004519"/>
    </source>
</evidence>
<reference evidence="12" key="1">
    <citation type="submission" date="2016-10" db="EMBL/GenBank/DDBJ databases">
        <authorList>
            <person name="Varghese N."/>
            <person name="Submissions S."/>
        </authorList>
    </citation>
    <scope>NUCLEOTIDE SEQUENCE [LARGE SCALE GENOMIC DNA]</scope>
    <source>
        <strain evidence="12">NRRL B-51270</strain>
    </source>
</reference>
<evidence type="ECO:0000256" key="4">
    <source>
        <dbReference type="ARBA" id="ARBA00023054"/>
    </source>
</evidence>
<dbReference type="InterPro" id="IPR058624">
    <property type="entry name" value="MdtA-like_HH"/>
</dbReference>
<dbReference type="InterPro" id="IPR058626">
    <property type="entry name" value="MdtA-like_b-barrel"/>
</dbReference>
<dbReference type="PANTHER" id="PTHR30158:SF3">
    <property type="entry name" value="MULTIDRUG EFFLUX PUMP SUBUNIT ACRA-RELATED"/>
    <property type="match status" value="1"/>
</dbReference>
<keyword evidence="4 5" id="KW-0175">Coiled coil</keyword>
<dbReference type="GO" id="GO:0022857">
    <property type="term" value="F:transmembrane transporter activity"/>
    <property type="evidence" value="ECO:0007669"/>
    <property type="project" value="InterPro"/>
</dbReference>
<dbReference type="AlphaFoldDB" id="A0A1H1QKN8"/>
<dbReference type="InterPro" id="IPR006143">
    <property type="entry name" value="RND_pump_MFP"/>
</dbReference>
<evidence type="ECO:0000259" key="8">
    <source>
        <dbReference type="Pfam" id="PF25917"/>
    </source>
</evidence>
<dbReference type="Pfam" id="PF25876">
    <property type="entry name" value="HH_MFP_RND"/>
    <property type="match status" value="1"/>
</dbReference>
<dbReference type="PANTHER" id="PTHR30158">
    <property type="entry name" value="ACRA/E-RELATED COMPONENT OF DRUG EFFLUX TRANSPORTER"/>
    <property type="match status" value="1"/>
</dbReference>
<dbReference type="Pfam" id="PF25917">
    <property type="entry name" value="BSH_RND"/>
    <property type="match status" value="1"/>
</dbReference>
<dbReference type="Pfam" id="PF25944">
    <property type="entry name" value="Beta-barrel_RND"/>
    <property type="match status" value="1"/>
</dbReference>
<evidence type="ECO:0000256" key="3">
    <source>
        <dbReference type="ARBA" id="ARBA00022448"/>
    </source>
</evidence>
<feature type="domain" description="Multidrug resistance protein MdtA-like alpha-helical hairpin" evidence="7">
    <location>
        <begin position="126"/>
        <end position="195"/>
    </location>
</feature>
<dbReference type="Gene3D" id="2.40.420.20">
    <property type="match status" value="1"/>
</dbReference>
<feature type="coiled-coil region" evidence="5">
    <location>
        <begin position="126"/>
        <end position="153"/>
    </location>
</feature>
<evidence type="ECO:0000313" key="11">
    <source>
        <dbReference type="EMBL" id="SDS23956.1"/>
    </source>
</evidence>
<keyword evidence="3" id="KW-0813">Transport</keyword>
<feature type="domain" description="Multidrug resistance protein MdtA-like C-terminal permuted SH3" evidence="10">
    <location>
        <begin position="328"/>
        <end position="386"/>
    </location>
</feature>
<dbReference type="Gene3D" id="2.40.50.100">
    <property type="match status" value="1"/>
</dbReference>
<feature type="domain" description="Multidrug resistance protein MdtA-like beta-barrel" evidence="9">
    <location>
        <begin position="232"/>
        <end position="322"/>
    </location>
</feature>
<dbReference type="Gene3D" id="1.10.287.470">
    <property type="entry name" value="Helix hairpin bin"/>
    <property type="match status" value="1"/>
</dbReference>
<dbReference type="STRING" id="487184.SAMN05216421_1159"/>
<dbReference type="GO" id="GO:0046677">
    <property type="term" value="P:response to antibiotic"/>
    <property type="evidence" value="ECO:0007669"/>
    <property type="project" value="TreeGrafter"/>
</dbReference>
<evidence type="ECO:0000256" key="5">
    <source>
        <dbReference type="SAM" id="Coils"/>
    </source>
</evidence>
<dbReference type="Gene3D" id="2.40.30.170">
    <property type="match status" value="1"/>
</dbReference>
<evidence type="ECO:0000256" key="6">
    <source>
        <dbReference type="SAM" id="MobiDB-lite"/>
    </source>
</evidence>
<feature type="compositionally biased region" description="Basic and acidic residues" evidence="6">
    <location>
        <begin position="392"/>
        <end position="405"/>
    </location>
</feature>
<keyword evidence="12" id="KW-1185">Reference proteome</keyword>
<evidence type="ECO:0000256" key="2">
    <source>
        <dbReference type="ARBA" id="ARBA00009477"/>
    </source>
</evidence>
<proteinExistence type="inferred from homology"/>
<feature type="region of interest" description="Disordered" evidence="6">
    <location>
        <begin position="391"/>
        <end position="416"/>
    </location>
</feature>
<dbReference type="InterPro" id="IPR058627">
    <property type="entry name" value="MdtA-like_C"/>
</dbReference>
<dbReference type="Proteomes" id="UP000243207">
    <property type="component" value="Chromosome I"/>
</dbReference>